<evidence type="ECO:0000256" key="1">
    <source>
        <dbReference type="ARBA" id="ARBA00008779"/>
    </source>
</evidence>
<dbReference type="InterPro" id="IPR000917">
    <property type="entry name" value="Sulfatase_N"/>
</dbReference>
<evidence type="ECO:0000256" key="3">
    <source>
        <dbReference type="SAM" id="Phobius"/>
    </source>
</evidence>
<gene>
    <name evidence="5" type="ORF">CMC5_020480</name>
</gene>
<feature type="region of interest" description="Disordered" evidence="2">
    <location>
        <begin position="627"/>
        <end position="685"/>
    </location>
</feature>
<dbReference type="Proteomes" id="UP000067626">
    <property type="component" value="Chromosome"/>
</dbReference>
<accession>A0A0K1EAK4</accession>
<dbReference type="AlphaFoldDB" id="A0A0K1EAK4"/>
<reference evidence="5 6" key="1">
    <citation type="submission" date="2015-07" db="EMBL/GenBank/DDBJ databases">
        <title>Genome analysis of myxobacterium Chondromyces crocatus Cm c5 reveals a high potential for natural compound synthesis and the genetic basis for the loss of fruiting body formation.</title>
        <authorList>
            <person name="Zaburannyi N."/>
            <person name="Bunk B."/>
            <person name="Maier J."/>
            <person name="Overmann J."/>
            <person name="Mueller R."/>
        </authorList>
    </citation>
    <scope>NUCLEOTIDE SEQUENCE [LARGE SCALE GENOMIC DNA]</scope>
    <source>
        <strain evidence="5 6">Cm c5</strain>
    </source>
</reference>
<dbReference type="STRING" id="52.CMC5_020480"/>
<comment type="similarity">
    <text evidence="1">Belongs to the sulfatase family.</text>
</comment>
<dbReference type="Pfam" id="PF00884">
    <property type="entry name" value="Sulfatase"/>
    <property type="match status" value="1"/>
</dbReference>
<keyword evidence="6" id="KW-1185">Reference proteome</keyword>
<dbReference type="OrthoDB" id="5500422at2"/>
<organism evidence="5 6">
    <name type="scientific">Chondromyces crocatus</name>
    <dbReference type="NCBI Taxonomy" id="52"/>
    <lineage>
        <taxon>Bacteria</taxon>
        <taxon>Pseudomonadati</taxon>
        <taxon>Myxococcota</taxon>
        <taxon>Polyangia</taxon>
        <taxon>Polyangiales</taxon>
        <taxon>Polyangiaceae</taxon>
        <taxon>Chondromyces</taxon>
    </lineage>
</organism>
<evidence type="ECO:0000313" key="6">
    <source>
        <dbReference type="Proteomes" id="UP000067626"/>
    </source>
</evidence>
<dbReference type="SUPFAM" id="SSF53649">
    <property type="entry name" value="Alkaline phosphatase-like"/>
    <property type="match status" value="1"/>
</dbReference>
<protein>
    <recommendedName>
        <fullName evidence="4">Sulfatase N-terminal domain-containing protein</fullName>
    </recommendedName>
</protein>
<feature type="transmembrane region" description="Helical" evidence="3">
    <location>
        <begin position="38"/>
        <end position="60"/>
    </location>
</feature>
<dbReference type="KEGG" id="ccro:CMC5_020480"/>
<dbReference type="Gene3D" id="3.40.720.10">
    <property type="entry name" value="Alkaline Phosphatase, subunit A"/>
    <property type="match status" value="1"/>
</dbReference>
<evidence type="ECO:0000313" key="5">
    <source>
        <dbReference type="EMBL" id="AKT37905.1"/>
    </source>
</evidence>
<keyword evidence="3" id="KW-1133">Transmembrane helix</keyword>
<feature type="transmembrane region" description="Helical" evidence="3">
    <location>
        <begin position="67"/>
        <end position="90"/>
    </location>
</feature>
<dbReference type="PANTHER" id="PTHR42693">
    <property type="entry name" value="ARYLSULFATASE FAMILY MEMBER"/>
    <property type="match status" value="1"/>
</dbReference>
<keyword evidence="3" id="KW-0812">Transmembrane</keyword>
<evidence type="ECO:0000259" key="4">
    <source>
        <dbReference type="Pfam" id="PF00884"/>
    </source>
</evidence>
<feature type="transmembrane region" description="Helical" evidence="3">
    <location>
        <begin position="124"/>
        <end position="141"/>
    </location>
</feature>
<dbReference type="EMBL" id="CP012159">
    <property type="protein sequence ID" value="AKT37905.1"/>
    <property type="molecule type" value="Genomic_DNA"/>
</dbReference>
<name>A0A0K1EAK4_CHOCO</name>
<dbReference type="PANTHER" id="PTHR42693:SF33">
    <property type="entry name" value="ARYLSULFATASE"/>
    <property type="match status" value="1"/>
</dbReference>
<sequence length="685" mass="73677">MARARRVLAVVVLLLPALLVVALDAHLRADRLLELGGIHVASYVGAVIESAVLWGLLLYAASSRRGVLRWAAGGLFIGFAALAVGGQLYFHRQYATYLNLDATLFGTSLAESLFSQLEADGKNFLQSMLLPATAAAVLLWAGRRVVRPRGTTTTRVAGVGALVAAVAVFFVPCSYRKVQASTPDVIYFHAVGGLMKEMAGVGSSAQIRPGLRTPPALPVTTPRQAAPRNVLFILTESVRADVACSTPGGDAGHAALQKPGANGADLAGCRATPQVDAALPHRLPLTQMRSNASTTAIGLAVLWSGLQPVASREDLHGYPLLFDYARSAGFDAAYWTSHHMMFANSRLYVQDLPTSHQCGATELDPVADIDLGADDRLLVDRVAAELPRLHEPFFAVAHFGNTHVPYLEDPADAPFQPSTTSKAPQDNEGYRNLYLNAVHRQDKAIASLIESVRSAPFGDRTVIVFTSDHGEAFREHGQLGHTGAVLDEEIRVPAWIDAPEGTLRADEARSLRTARDELVFHTDVTPTVLDLLGLWDEPALADYREAMIGRSLLRPLGGPATVTLTNCTGIWGCAFRNWGMMRGSRKLEAREWDRTWHCYDVLDDPREERDLGPEACGDLTTLANGIFGGPPGSEAALPMPRDPGAAALQKKPLPPTALQGDGRDPEVQPPRPAEPSGRRKGHLPP</sequence>
<dbReference type="RefSeq" id="WP_082362363.1">
    <property type="nucleotide sequence ID" value="NZ_CP012159.1"/>
</dbReference>
<feature type="transmembrane region" description="Helical" evidence="3">
    <location>
        <begin position="153"/>
        <end position="171"/>
    </location>
</feature>
<feature type="domain" description="Sulfatase N-terminal" evidence="4">
    <location>
        <begin position="228"/>
        <end position="533"/>
    </location>
</feature>
<evidence type="ECO:0000256" key="2">
    <source>
        <dbReference type="SAM" id="MobiDB-lite"/>
    </source>
</evidence>
<dbReference type="InterPro" id="IPR017850">
    <property type="entry name" value="Alkaline_phosphatase_core_sf"/>
</dbReference>
<dbReference type="GO" id="GO:0004065">
    <property type="term" value="F:arylsulfatase activity"/>
    <property type="evidence" value="ECO:0007669"/>
    <property type="project" value="TreeGrafter"/>
</dbReference>
<keyword evidence="3" id="KW-0472">Membrane</keyword>
<dbReference type="InterPro" id="IPR050738">
    <property type="entry name" value="Sulfatase"/>
</dbReference>
<proteinExistence type="inferred from homology"/>